<sequence length="50" mass="6068">MWRRHLSLKLLLLPNKQIRRLRHLLNLQLHPQLHHQCSHLLPLQGLMPIL</sequence>
<dbReference type="EMBL" id="GBRH01207665">
    <property type="protein sequence ID" value="JAD90230.1"/>
    <property type="molecule type" value="Transcribed_RNA"/>
</dbReference>
<evidence type="ECO:0000313" key="1">
    <source>
        <dbReference type="EMBL" id="JAD90230.1"/>
    </source>
</evidence>
<reference evidence="1" key="1">
    <citation type="submission" date="2014-09" db="EMBL/GenBank/DDBJ databases">
        <authorList>
            <person name="Magalhaes I.L.F."/>
            <person name="Oliveira U."/>
            <person name="Santos F.R."/>
            <person name="Vidigal T.H.D.A."/>
            <person name="Brescovit A.D."/>
            <person name="Santos A.J."/>
        </authorList>
    </citation>
    <scope>NUCLEOTIDE SEQUENCE</scope>
    <source>
        <tissue evidence="1">Shoot tissue taken approximately 20 cm above the soil surface</tissue>
    </source>
</reference>
<dbReference type="AlphaFoldDB" id="A0A0A9DX35"/>
<reference evidence="1" key="2">
    <citation type="journal article" date="2015" name="Data Brief">
        <title>Shoot transcriptome of the giant reed, Arundo donax.</title>
        <authorList>
            <person name="Barrero R.A."/>
            <person name="Guerrero F.D."/>
            <person name="Moolhuijzen P."/>
            <person name="Goolsby J.A."/>
            <person name="Tidwell J."/>
            <person name="Bellgard S.E."/>
            <person name="Bellgard M.I."/>
        </authorList>
    </citation>
    <scope>NUCLEOTIDE SEQUENCE</scope>
    <source>
        <tissue evidence="1">Shoot tissue taken approximately 20 cm above the soil surface</tissue>
    </source>
</reference>
<accession>A0A0A9DX35</accession>
<protein>
    <submittedName>
        <fullName evidence="1">Pco142081</fullName>
    </submittedName>
</protein>
<proteinExistence type="predicted"/>
<name>A0A0A9DX35_ARUDO</name>
<organism evidence="1">
    <name type="scientific">Arundo donax</name>
    <name type="common">Giant reed</name>
    <name type="synonym">Donax arundinaceus</name>
    <dbReference type="NCBI Taxonomy" id="35708"/>
    <lineage>
        <taxon>Eukaryota</taxon>
        <taxon>Viridiplantae</taxon>
        <taxon>Streptophyta</taxon>
        <taxon>Embryophyta</taxon>
        <taxon>Tracheophyta</taxon>
        <taxon>Spermatophyta</taxon>
        <taxon>Magnoliopsida</taxon>
        <taxon>Liliopsida</taxon>
        <taxon>Poales</taxon>
        <taxon>Poaceae</taxon>
        <taxon>PACMAD clade</taxon>
        <taxon>Arundinoideae</taxon>
        <taxon>Arundineae</taxon>
        <taxon>Arundo</taxon>
    </lineage>
</organism>